<evidence type="ECO:0000256" key="6">
    <source>
        <dbReference type="SAM" id="Phobius"/>
    </source>
</evidence>
<reference evidence="7 8" key="1">
    <citation type="journal article" date="2010" name="Stand. Genomic Sci.">
        <title>Complete genome sequence of Acetohalobium arabaticum type strain (Z-7288).</title>
        <authorList>
            <person name="Sikorski J."/>
            <person name="Lapidus A."/>
            <person name="Chertkov O."/>
            <person name="Lucas S."/>
            <person name="Copeland A."/>
            <person name="Glavina Del Rio T."/>
            <person name="Nolan M."/>
            <person name="Tice H."/>
            <person name="Cheng J.F."/>
            <person name="Han C."/>
            <person name="Brambilla E."/>
            <person name="Pitluck S."/>
            <person name="Liolios K."/>
            <person name="Ivanova N."/>
            <person name="Mavromatis K."/>
            <person name="Mikhailova N."/>
            <person name="Pati A."/>
            <person name="Bruce D."/>
            <person name="Detter C."/>
            <person name="Tapia R."/>
            <person name="Goodwin L."/>
            <person name="Chen A."/>
            <person name="Palaniappan K."/>
            <person name="Land M."/>
            <person name="Hauser L."/>
            <person name="Chang Y.J."/>
            <person name="Jeffries C.D."/>
            <person name="Rohde M."/>
            <person name="Goker M."/>
            <person name="Spring S."/>
            <person name="Woyke T."/>
            <person name="Bristow J."/>
            <person name="Eisen J.A."/>
            <person name="Markowitz V."/>
            <person name="Hugenholtz P."/>
            <person name="Kyrpides N.C."/>
            <person name="Klenk H.P."/>
        </authorList>
    </citation>
    <scope>NUCLEOTIDE SEQUENCE [LARGE SCALE GENOMIC DNA]</scope>
    <source>
        <strain evidence="8">ATCC 49924 / DSM 5501 / Z-7288</strain>
    </source>
</reference>
<dbReference type="Proteomes" id="UP000001661">
    <property type="component" value="Chromosome"/>
</dbReference>
<proteinExistence type="predicted"/>
<protein>
    <submittedName>
        <fullName evidence="7">Oligopeptide transporter, OPT family</fullName>
    </submittedName>
</protein>
<feature type="transmembrane region" description="Helical" evidence="6">
    <location>
        <begin position="387"/>
        <end position="405"/>
    </location>
</feature>
<evidence type="ECO:0000256" key="4">
    <source>
        <dbReference type="ARBA" id="ARBA00022989"/>
    </source>
</evidence>
<dbReference type="eggNOG" id="COG1297">
    <property type="taxonomic scope" value="Bacteria"/>
</dbReference>
<feature type="transmembrane region" description="Helical" evidence="6">
    <location>
        <begin position="331"/>
        <end position="349"/>
    </location>
</feature>
<feature type="transmembrane region" description="Helical" evidence="6">
    <location>
        <begin position="604"/>
        <end position="626"/>
    </location>
</feature>
<evidence type="ECO:0000313" key="7">
    <source>
        <dbReference type="EMBL" id="ADL12216.1"/>
    </source>
</evidence>
<dbReference type="GO" id="GO:0016020">
    <property type="term" value="C:membrane"/>
    <property type="evidence" value="ECO:0007669"/>
    <property type="project" value="UniProtKB-SubCell"/>
</dbReference>
<comment type="subcellular location">
    <subcellularLocation>
        <location evidence="1">Membrane</location>
        <topology evidence="1">Multi-pass membrane protein</topology>
    </subcellularLocation>
</comment>
<evidence type="ECO:0000256" key="5">
    <source>
        <dbReference type="ARBA" id="ARBA00023136"/>
    </source>
</evidence>
<gene>
    <name evidence="7" type="ordered locus">Acear_0676</name>
</gene>
<dbReference type="EMBL" id="CP002105">
    <property type="protein sequence ID" value="ADL12216.1"/>
    <property type="molecule type" value="Genomic_DNA"/>
</dbReference>
<feature type="transmembrane region" description="Helical" evidence="6">
    <location>
        <begin position="31"/>
        <end position="51"/>
    </location>
</feature>
<dbReference type="STRING" id="574087.Acear_0676"/>
<dbReference type="OrthoDB" id="9809340at2"/>
<sequence>MSQQEITEETNEKPEPYVAADKSMAEFTPKAIILGVIMTVVFAAANAYLGLKVGMTVSASVPAAVISMGILRGVLDQGTILENNTVQTITSAGTSLAAGVIFTVPALILWGVDPSMIKIFFLSLFGGVLGVLFMIPLRKFLIVDEHENLPYPEGTACGEVLIAGEEGGAKSKYVFTGMGIGAIYKLFSGGMKIWKDAVEWAIPGYKGAAIGFDLYPSLLGVGYIIGPKIAVRMLAGGTLGWLVFMPLIAKVGGGLSQPLFPASQPIAELGYWGIWDNYIRYVGAGGVALGGVVSLIKALPTIVESFKAAMGELTTGLAKDAKKVRTNLDLSIKWVGLGALAVILAIAFVPQVPVGILGAAIVTIFGFFFVTVSSRIVGIVGSSSNPASGMTIATLLATSLIMKAVGWTDKTGMIAALSVGAIVCIAVAVAGDTSQDLKTGFLVGATPKKQQIGELIGILISAIFVGGIVLMLHQAYGIATKQLPAPQANLMSMVVKGVMKGNLPWALVFTGVFSALVIEMFGIGSLPFAVGLYLPIHLSTPIMIGGLIKLALDKKSISKEARKDKNESGVLFASGLVAGDALVGILLSALALKGWHTAIQVGSGWAGSAANIIALGTFAVLAYILWRNSVGATLREEHKDSTNITG</sequence>
<keyword evidence="5 6" id="KW-0472">Membrane</keyword>
<feature type="transmembrane region" description="Helical" evidence="6">
    <location>
        <begin position="451"/>
        <end position="472"/>
    </location>
</feature>
<dbReference type="InterPro" id="IPR045035">
    <property type="entry name" value="YSL-like"/>
</dbReference>
<keyword evidence="4 6" id="KW-1133">Transmembrane helix</keyword>
<dbReference type="PANTHER" id="PTHR31645:SF0">
    <property type="entry name" value="OLIGOPEPTIDE TRANSPORTER YGL114W-RELATED"/>
    <property type="match status" value="1"/>
</dbReference>
<name>D9QVF7_ACEAZ</name>
<organism evidence="7 8">
    <name type="scientific">Acetohalobium arabaticum (strain ATCC 49924 / DSM 5501 / Z-7288)</name>
    <dbReference type="NCBI Taxonomy" id="574087"/>
    <lineage>
        <taxon>Bacteria</taxon>
        <taxon>Bacillati</taxon>
        <taxon>Bacillota</taxon>
        <taxon>Clostridia</taxon>
        <taxon>Halanaerobiales</taxon>
        <taxon>Halobacteroidaceae</taxon>
        <taxon>Acetohalobium</taxon>
    </lineage>
</organism>
<evidence type="ECO:0000256" key="1">
    <source>
        <dbReference type="ARBA" id="ARBA00004141"/>
    </source>
</evidence>
<feature type="transmembrane region" description="Helical" evidence="6">
    <location>
        <begin position="503"/>
        <end position="524"/>
    </location>
</feature>
<dbReference type="AlphaFoldDB" id="D9QVF7"/>
<feature type="transmembrane region" description="Helical" evidence="6">
    <location>
        <begin position="356"/>
        <end position="381"/>
    </location>
</feature>
<feature type="transmembrane region" description="Helical" evidence="6">
    <location>
        <begin position="569"/>
        <end position="592"/>
    </location>
</feature>
<accession>D9QVF7</accession>
<feature type="transmembrane region" description="Helical" evidence="6">
    <location>
        <begin position="530"/>
        <end position="548"/>
    </location>
</feature>
<dbReference type="InterPro" id="IPR004813">
    <property type="entry name" value="OPT"/>
</dbReference>
<feature type="transmembrane region" description="Helical" evidence="6">
    <location>
        <begin position="412"/>
        <end position="431"/>
    </location>
</feature>
<dbReference type="KEGG" id="aar:Acear_0676"/>
<feature type="transmembrane region" description="Helical" evidence="6">
    <location>
        <begin position="116"/>
        <end position="135"/>
    </location>
</feature>
<keyword evidence="3 6" id="KW-0812">Transmembrane</keyword>
<dbReference type="RefSeq" id="WP_013277662.1">
    <property type="nucleotide sequence ID" value="NC_014378.1"/>
</dbReference>
<keyword evidence="8" id="KW-1185">Reference proteome</keyword>
<evidence type="ECO:0000256" key="2">
    <source>
        <dbReference type="ARBA" id="ARBA00022448"/>
    </source>
</evidence>
<dbReference type="NCBIfam" id="TIGR00728">
    <property type="entry name" value="OPT_sfam"/>
    <property type="match status" value="1"/>
</dbReference>
<evidence type="ECO:0000256" key="3">
    <source>
        <dbReference type="ARBA" id="ARBA00022692"/>
    </source>
</evidence>
<dbReference type="NCBIfam" id="TIGR00733">
    <property type="entry name" value="OPT family oligopeptide transporter"/>
    <property type="match status" value="1"/>
</dbReference>
<feature type="transmembrane region" description="Helical" evidence="6">
    <location>
        <begin position="57"/>
        <end position="75"/>
    </location>
</feature>
<dbReference type="InterPro" id="IPR004814">
    <property type="entry name" value="Oligopep_transpt"/>
</dbReference>
<dbReference type="HOGENOM" id="CLU_018238_0_0_9"/>
<dbReference type="Pfam" id="PF03169">
    <property type="entry name" value="OPT"/>
    <property type="match status" value="1"/>
</dbReference>
<dbReference type="PANTHER" id="PTHR31645">
    <property type="entry name" value="OLIGOPEPTIDE TRANSPORTER YGL114W-RELATED"/>
    <property type="match status" value="1"/>
</dbReference>
<feature type="transmembrane region" description="Helical" evidence="6">
    <location>
        <begin position="87"/>
        <end position="110"/>
    </location>
</feature>
<evidence type="ECO:0000313" key="8">
    <source>
        <dbReference type="Proteomes" id="UP000001661"/>
    </source>
</evidence>
<keyword evidence="2" id="KW-0813">Transport</keyword>
<dbReference type="GO" id="GO:0035673">
    <property type="term" value="F:oligopeptide transmembrane transporter activity"/>
    <property type="evidence" value="ECO:0007669"/>
    <property type="project" value="InterPro"/>
</dbReference>